<feature type="region of interest" description="Disordered" evidence="1">
    <location>
        <begin position="227"/>
        <end position="253"/>
    </location>
</feature>
<dbReference type="AlphaFoldDB" id="A0A8X6L5A6"/>
<dbReference type="InterPro" id="IPR008861">
    <property type="entry name" value="GpX-like"/>
</dbReference>
<dbReference type="OrthoDB" id="8123811at2759"/>
<accession>A0A8X6L5A6</accession>
<reference evidence="2" key="1">
    <citation type="submission" date="2020-07" db="EMBL/GenBank/DDBJ databases">
        <title>Multicomponent nature underlies the extraordinary mechanical properties of spider dragline silk.</title>
        <authorList>
            <person name="Kono N."/>
            <person name="Nakamura H."/>
            <person name="Mori M."/>
            <person name="Yoshida Y."/>
            <person name="Ohtoshi R."/>
            <person name="Malay A.D."/>
            <person name="Moran D.A.P."/>
            <person name="Tomita M."/>
            <person name="Numata K."/>
            <person name="Arakawa K."/>
        </authorList>
    </citation>
    <scope>NUCLEOTIDE SEQUENCE</scope>
</reference>
<dbReference type="Pfam" id="PF05489">
    <property type="entry name" value="Phage_tail_X"/>
    <property type="match status" value="1"/>
</dbReference>
<dbReference type="Proteomes" id="UP000887116">
    <property type="component" value="Unassembled WGS sequence"/>
</dbReference>
<comment type="caution">
    <text evidence="2">The sequence shown here is derived from an EMBL/GenBank/DDBJ whole genome shotgun (WGS) entry which is preliminary data.</text>
</comment>
<proteinExistence type="predicted"/>
<protein>
    <submittedName>
        <fullName evidence="2">Uncharacterized protein</fullName>
    </submittedName>
</protein>
<feature type="compositionally biased region" description="Polar residues" evidence="1">
    <location>
        <begin position="244"/>
        <end position="253"/>
    </location>
</feature>
<sequence length="253" mass="28361">MLDYICWKHYGYSSGAVEVVLEKNPGLAEYGSFLPAGLKIKLPEIQKTSQNETVSAGYKVEEKGLLVEHFDVGKANNLLSSEDKQILAKEIKTERQLLEEQDKELGLIKINGHELSRVQLYDFGTKINVEGSVPLLINANMNLSSKKFQNHLDKKEVSMTAREYLDNLKNSKNIEEVVQATKVIPFIGSKCEVEKAEQTRKPSLERLVKETINCILAAVFLSRSKSQLPGEADDKPRTCLNDPTVGNQLQRSL</sequence>
<name>A0A8X6L5A6_TRICU</name>
<dbReference type="EMBL" id="BMAO01014952">
    <property type="protein sequence ID" value="GFQ98255.1"/>
    <property type="molecule type" value="Genomic_DNA"/>
</dbReference>
<evidence type="ECO:0000313" key="2">
    <source>
        <dbReference type="EMBL" id="GFQ98255.1"/>
    </source>
</evidence>
<gene>
    <name evidence="2" type="primary">wCauA_01470</name>
    <name evidence="2" type="ORF">TNCT_80771</name>
</gene>
<organism evidence="2 3">
    <name type="scientific">Trichonephila clavata</name>
    <name type="common">Joro spider</name>
    <name type="synonym">Nephila clavata</name>
    <dbReference type="NCBI Taxonomy" id="2740835"/>
    <lineage>
        <taxon>Eukaryota</taxon>
        <taxon>Metazoa</taxon>
        <taxon>Ecdysozoa</taxon>
        <taxon>Arthropoda</taxon>
        <taxon>Chelicerata</taxon>
        <taxon>Arachnida</taxon>
        <taxon>Araneae</taxon>
        <taxon>Araneomorphae</taxon>
        <taxon>Entelegynae</taxon>
        <taxon>Araneoidea</taxon>
        <taxon>Nephilidae</taxon>
        <taxon>Trichonephila</taxon>
    </lineage>
</organism>
<keyword evidence="3" id="KW-1185">Reference proteome</keyword>
<evidence type="ECO:0000313" key="3">
    <source>
        <dbReference type="Proteomes" id="UP000887116"/>
    </source>
</evidence>
<evidence type="ECO:0000256" key="1">
    <source>
        <dbReference type="SAM" id="MobiDB-lite"/>
    </source>
</evidence>